<evidence type="ECO:0000313" key="2">
    <source>
        <dbReference type="Proteomes" id="UP000002019"/>
    </source>
</evidence>
<dbReference type="OrthoDB" id="9806398at2"/>
<keyword evidence="2" id="KW-1185">Reference proteome</keyword>
<reference evidence="1 2" key="1">
    <citation type="journal article" date="2008" name="J. Bacteriol.">
        <title>'Candidatus Cloacamonas acidaminovorans': genome sequence reconstruction provides a first glimpse of a new bacterial division.</title>
        <authorList>
            <person name="Pelletier E."/>
            <person name="Kreimeyer A."/>
            <person name="Bocs S."/>
            <person name="Rouy Z."/>
            <person name="Gyapay G."/>
            <person name="Chouari R."/>
            <person name="Riviere D."/>
            <person name="Ganesan A."/>
            <person name="Daegelen P."/>
            <person name="Sghir A."/>
            <person name="Cohen G.N."/>
            <person name="Medigue C."/>
            <person name="Weissenbach J."/>
            <person name="Le Paslier D."/>
        </authorList>
    </citation>
    <scope>NUCLEOTIDE SEQUENCE [LARGE SCALE GENOMIC DNA]</scope>
    <source>
        <strain evidence="2">Evry</strain>
    </source>
</reference>
<evidence type="ECO:0000313" key="1">
    <source>
        <dbReference type="EMBL" id="CAO81172.1"/>
    </source>
</evidence>
<dbReference type="KEGG" id="caci:CLOAM1316"/>
<dbReference type="AlphaFoldDB" id="B0VIN1"/>
<gene>
    <name evidence="1" type="ordered locus">CLOAM1316</name>
</gene>
<protein>
    <submittedName>
        <fullName evidence="1">Uncharacterized protein</fullName>
    </submittedName>
</protein>
<dbReference type="EMBL" id="CU466930">
    <property type="protein sequence ID" value="CAO81172.1"/>
    <property type="molecule type" value="Genomic_DNA"/>
</dbReference>
<proteinExistence type="predicted"/>
<dbReference type="RefSeq" id="WP_015425030.1">
    <property type="nucleotide sequence ID" value="NC_020449.1"/>
</dbReference>
<dbReference type="HOGENOM" id="CLU_923465_0_0_0"/>
<sequence length="301" mass="35157">MRKYRLFLGLLLIIIELSAFQVYLPEGQVKEITKEDLSKEKLVSFTTIRDKDGGQKEETWQGIPLIPWLNSLTSSSWQNLQIESNDNYLLTFHRLELDDNNAYLALKLGAEELSEYNIRLIFTRYRENAWMRNIRCLRLLDFIPVPKPKQIYFWEKGLQKNGIDLKSGAIAMKDLMQKGFSLESGDLIFVDEQFRKLCLNYPREIADASLFMDSQGQYFLVPESSSTLKISFENDLSRIIYIQCGAIAYLAEDAIENMEKIARTLEWDWQGDYLYLIKAEKHKIKAGEKPMDINADCWLEF</sequence>
<dbReference type="Proteomes" id="UP000002019">
    <property type="component" value="Chromosome"/>
</dbReference>
<organism evidence="1 2">
    <name type="scientific">Cloacimonas acidaminovorans (strain Evry)</name>
    <dbReference type="NCBI Taxonomy" id="459349"/>
    <lineage>
        <taxon>Bacteria</taxon>
        <taxon>Pseudomonadati</taxon>
        <taxon>Candidatus Cloacimonadota</taxon>
        <taxon>Candidatus Cloacimonadia</taxon>
        <taxon>Candidatus Cloacimonadales</taxon>
        <taxon>Candidatus Cloacimonadaceae</taxon>
        <taxon>Candidatus Cloacimonas</taxon>
    </lineage>
</organism>
<name>B0VIN1_CLOAI</name>
<accession>B0VIN1</accession>